<organism evidence="1 2">
    <name type="scientific">Mytilus coruscus</name>
    <name type="common">Sea mussel</name>
    <dbReference type="NCBI Taxonomy" id="42192"/>
    <lineage>
        <taxon>Eukaryota</taxon>
        <taxon>Metazoa</taxon>
        <taxon>Spiralia</taxon>
        <taxon>Lophotrochozoa</taxon>
        <taxon>Mollusca</taxon>
        <taxon>Bivalvia</taxon>
        <taxon>Autobranchia</taxon>
        <taxon>Pteriomorphia</taxon>
        <taxon>Mytilida</taxon>
        <taxon>Mytiloidea</taxon>
        <taxon>Mytilidae</taxon>
        <taxon>Mytilinae</taxon>
        <taxon>Mytilus</taxon>
    </lineage>
</organism>
<name>A0A6J8ETB7_MYTCO</name>
<evidence type="ECO:0000313" key="2">
    <source>
        <dbReference type="Proteomes" id="UP000507470"/>
    </source>
</evidence>
<dbReference type="EMBL" id="CACVKT020009708">
    <property type="protein sequence ID" value="CAC5423113.1"/>
    <property type="molecule type" value="Genomic_DNA"/>
</dbReference>
<dbReference type="Proteomes" id="UP000507470">
    <property type="component" value="Unassembled WGS sequence"/>
</dbReference>
<reference evidence="1 2" key="1">
    <citation type="submission" date="2020-06" db="EMBL/GenBank/DDBJ databases">
        <authorList>
            <person name="Li R."/>
            <person name="Bekaert M."/>
        </authorList>
    </citation>
    <scope>NUCLEOTIDE SEQUENCE [LARGE SCALE GENOMIC DNA]</scope>
    <source>
        <strain evidence="2">wild</strain>
    </source>
</reference>
<protein>
    <recommendedName>
        <fullName evidence="3">DZIP3-like HEPN domain-containing protein</fullName>
    </recommendedName>
</protein>
<gene>
    <name evidence="1" type="ORF">MCOR_55113</name>
</gene>
<dbReference type="AlphaFoldDB" id="A0A6J8ETB7"/>
<keyword evidence="2" id="KW-1185">Reference proteome</keyword>
<proteinExistence type="predicted"/>
<sequence length="282" mass="32158">MGDAEDDDQLLIFKCLVDTGADVLRGAVERKLLNITGIQLETYLDNSKHQFYHQFEKNIRKPCCSGSPHGCNITGIMDRKIFYKMYQKTAKVDTSQCLDRFTINPGISVKSLDLSDLYFILWNSGTLSVPERESLQTIMSIRSAICHSPSSNSYSKIQIKDYWLSLETAILLFVEPISYKSLVERQIALLRESKPCTRETEQILQALMEVKRKNDCIENLVEDGTVELKNGIVDVKTSMKDEQKLFFAGKRNNNLDEEYIVNGSSSLDEKTTSSKRISNIKW</sequence>
<evidence type="ECO:0000313" key="1">
    <source>
        <dbReference type="EMBL" id="CAC5423113.1"/>
    </source>
</evidence>
<accession>A0A6J8ETB7</accession>
<evidence type="ECO:0008006" key="3">
    <source>
        <dbReference type="Google" id="ProtNLM"/>
    </source>
</evidence>